<feature type="domain" description="Phosphoribosyltransferase" evidence="1">
    <location>
        <begin position="35"/>
        <end position="184"/>
    </location>
</feature>
<dbReference type="RefSeq" id="WP_342807078.1">
    <property type="nucleotide sequence ID" value="NZ_JAOPJZ010000002.1"/>
</dbReference>
<dbReference type="InterPro" id="IPR050408">
    <property type="entry name" value="HGPRT"/>
</dbReference>
<proteinExistence type="predicted"/>
<dbReference type="InterPro" id="IPR029057">
    <property type="entry name" value="PRTase-like"/>
</dbReference>
<organism evidence="2 3">
    <name type="scientific">Natronosalvus hydrolyticus</name>
    <dbReference type="NCBI Taxonomy" id="2979988"/>
    <lineage>
        <taxon>Archaea</taxon>
        <taxon>Methanobacteriati</taxon>
        <taxon>Methanobacteriota</taxon>
        <taxon>Stenosarchaea group</taxon>
        <taxon>Halobacteria</taxon>
        <taxon>Halobacteriales</taxon>
        <taxon>Natrialbaceae</taxon>
        <taxon>Natronosalvus</taxon>
    </lineage>
</organism>
<dbReference type="InterPro" id="IPR000836">
    <property type="entry name" value="PRTase_dom"/>
</dbReference>
<evidence type="ECO:0000259" key="1">
    <source>
        <dbReference type="Pfam" id="PF00156"/>
    </source>
</evidence>
<keyword evidence="2" id="KW-0808">Transferase</keyword>
<dbReference type="GO" id="GO:0004422">
    <property type="term" value="F:hypoxanthine phosphoribosyltransferase activity"/>
    <property type="evidence" value="ECO:0007669"/>
    <property type="project" value="TreeGrafter"/>
</dbReference>
<dbReference type="GO" id="GO:0032264">
    <property type="term" value="P:IMP salvage"/>
    <property type="evidence" value="ECO:0007669"/>
    <property type="project" value="TreeGrafter"/>
</dbReference>
<dbReference type="EMBL" id="JAOPJZ010000002">
    <property type="protein sequence ID" value="MCU4751377.1"/>
    <property type="molecule type" value="Genomic_DNA"/>
</dbReference>
<evidence type="ECO:0000313" key="3">
    <source>
        <dbReference type="Proteomes" id="UP001321047"/>
    </source>
</evidence>
<keyword evidence="3" id="KW-1185">Reference proteome</keyword>
<dbReference type="CDD" id="cd06223">
    <property type="entry name" value="PRTases_typeI"/>
    <property type="match status" value="1"/>
</dbReference>
<dbReference type="AlphaFoldDB" id="A0AAP3E632"/>
<dbReference type="SUPFAM" id="SSF53271">
    <property type="entry name" value="PRTase-like"/>
    <property type="match status" value="1"/>
</dbReference>
<dbReference type="GO" id="GO:0046100">
    <property type="term" value="P:hypoxanthine metabolic process"/>
    <property type="evidence" value="ECO:0007669"/>
    <property type="project" value="TreeGrafter"/>
</dbReference>
<accession>A0AAP3E632</accession>
<evidence type="ECO:0000313" key="2">
    <source>
        <dbReference type="EMBL" id="MCU4751377.1"/>
    </source>
</evidence>
<dbReference type="Proteomes" id="UP001321047">
    <property type="component" value="Unassembled WGS sequence"/>
</dbReference>
<protein>
    <submittedName>
        <fullName evidence="2">Phosphoribosyltransferase family protein</fullName>
    </submittedName>
</protein>
<dbReference type="PANTHER" id="PTHR43340:SF1">
    <property type="entry name" value="HYPOXANTHINE PHOSPHORIBOSYLTRANSFERASE"/>
    <property type="match status" value="1"/>
</dbReference>
<dbReference type="GO" id="GO:0006178">
    <property type="term" value="P:guanine salvage"/>
    <property type="evidence" value="ECO:0007669"/>
    <property type="project" value="TreeGrafter"/>
</dbReference>
<dbReference type="GO" id="GO:0000287">
    <property type="term" value="F:magnesium ion binding"/>
    <property type="evidence" value="ECO:0007669"/>
    <property type="project" value="TreeGrafter"/>
</dbReference>
<dbReference type="GO" id="GO:0032263">
    <property type="term" value="P:GMP salvage"/>
    <property type="evidence" value="ECO:0007669"/>
    <property type="project" value="TreeGrafter"/>
</dbReference>
<sequence length="204" mass="23362">MTLPIDVRDRDLYAPDQVHVNEAYRSDLEGILIPHEEIEDCVARLAAEITDEYRSNPDFYPICVLKGAMRFFVDLLRHLDLEVLYSEGIVYSSRYQAGPTTETPSVQFFNEDNLSGKDVLLVEDILDEGYTLATLRDQIEEFDPASVTITTLFNTSVDRDVNVDPAFKGFIIPDRFFVGYGLDYEERYRDLHHLGALDPEIVDD</sequence>
<dbReference type="Gene3D" id="3.40.50.2020">
    <property type="match status" value="1"/>
</dbReference>
<dbReference type="GO" id="GO:0005829">
    <property type="term" value="C:cytosol"/>
    <property type="evidence" value="ECO:0007669"/>
    <property type="project" value="TreeGrafter"/>
</dbReference>
<dbReference type="Pfam" id="PF00156">
    <property type="entry name" value="Pribosyltran"/>
    <property type="match status" value="1"/>
</dbReference>
<keyword evidence="2" id="KW-0328">Glycosyltransferase</keyword>
<gene>
    <name evidence="2" type="ORF">OB919_05175</name>
</gene>
<name>A0AAP3E632_9EURY</name>
<dbReference type="PANTHER" id="PTHR43340">
    <property type="entry name" value="HYPOXANTHINE-GUANINE PHOSPHORIBOSYLTRANSFERASE"/>
    <property type="match status" value="1"/>
</dbReference>
<comment type="caution">
    <text evidence="2">The sequence shown here is derived from an EMBL/GenBank/DDBJ whole genome shotgun (WGS) entry which is preliminary data.</text>
</comment>
<reference evidence="2 3" key="1">
    <citation type="submission" date="2022-09" db="EMBL/GenBank/DDBJ databases">
        <title>Enrichment on poylsaccharides allowed isolation of novel metabolic and taxonomic groups of Haloarchaea.</title>
        <authorList>
            <person name="Sorokin D.Y."/>
            <person name="Elcheninov A.G."/>
            <person name="Khizhniak T.V."/>
            <person name="Kolganova T.V."/>
            <person name="Kublanov I.V."/>
        </authorList>
    </citation>
    <scope>NUCLEOTIDE SEQUENCE [LARGE SCALE GENOMIC DNA]</scope>
    <source>
        <strain evidence="2 3">AArc-curdl1</strain>
    </source>
</reference>